<evidence type="ECO:0000313" key="2">
    <source>
        <dbReference type="EMBL" id="UUC44106.1"/>
    </source>
</evidence>
<protein>
    <recommendedName>
        <fullName evidence="4">Lysozyme inhibitor</fullName>
    </recommendedName>
</protein>
<organism evidence="2 3">
    <name type="scientific">Flavobacterium cerinum</name>
    <dbReference type="NCBI Taxonomy" id="2502784"/>
    <lineage>
        <taxon>Bacteria</taxon>
        <taxon>Pseudomonadati</taxon>
        <taxon>Bacteroidota</taxon>
        <taxon>Flavobacteriia</taxon>
        <taxon>Flavobacteriales</taxon>
        <taxon>Flavobacteriaceae</taxon>
        <taxon>Flavobacterium</taxon>
    </lineage>
</organism>
<dbReference type="RefSeq" id="WP_256549776.1">
    <property type="nucleotide sequence ID" value="NZ_CP101751.1"/>
</dbReference>
<feature type="chain" id="PRO_5045779088" description="Lysozyme inhibitor" evidence="1">
    <location>
        <begin position="24"/>
        <end position="105"/>
    </location>
</feature>
<evidence type="ECO:0000256" key="1">
    <source>
        <dbReference type="SAM" id="SignalP"/>
    </source>
</evidence>
<evidence type="ECO:0000313" key="3">
    <source>
        <dbReference type="Proteomes" id="UP001059844"/>
    </source>
</evidence>
<proteinExistence type="predicted"/>
<keyword evidence="3" id="KW-1185">Reference proteome</keyword>
<dbReference type="Proteomes" id="UP001059844">
    <property type="component" value="Chromosome"/>
</dbReference>
<sequence length="105" mass="11562">MNTFKKISALVLLTILASQAITASTAEIKVVKETVGGYFDVYLVNNCTKEIEVRVRADGSSSTSKYKTGEKIKVPVKAGYEVYVDGKLFKKFEDSDSGKEIKLCK</sequence>
<accession>A0ABY5IRP1</accession>
<name>A0ABY5IRP1_9FLAO</name>
<reference evidence="2" key="1">
    <citation type="submission" date="2022-07" db="EMBL/GenBank/DDBJ databases">
        <title>Isolation, identification, and degradation of a PFOSA degrading strain from sewage treatment plant.</title>
        <authorList>
            <person name="Zhang L."/>
            <person name="Huo Y."/>
        </authorList>
    </citation>
    <scope>NUCLEOTIDE SEQUENCE</scope>
    <source>
        <strain evidence="2">C1</strain>
    </source>
</reference>
<dbReference type="EMBL" id="CP101751">
    <property type="protein sequence ID" value="UUC44106.1"/>
    <property type="molecule type" value="Genomic_DNA"/>
</dbReference>
<evidence type="ECO:0008006" key="4">
    <source>
        <dbReference type="Google" id="ProtNLM"/>
    </source>
</evidence>
<gene>
    <name evidence="2" type="ORF">NOX80_10725</name>
</gene>
<keyword evidence="1" id="KW-0732">Signal</keyword>
<feature type="signal peptide" evidence="1">
    <location>
        <begin position="1"/>
        <end position="23"/>
    </location>
</feature>